<dbReference type="EMBL" id="CP060713">
    <property type="protein sequence ID" value="QNN54622.1"/>
    <property type="molecule type" value="Genomic_DNA"/>
</dbReference>
<dbReference type="KEGG" id="nmes:H9L09_10140"/>
<organism evidence="1 2">
    <name type="scientific">Nocardioides mesophilus</name>
    <dbReference type="NCBI Taxonomy" id="433659"/>
    <lineage>
        <taxon>Bacteria</taxon>
        <taxon>Bacillati</taxon>
        <taxon>Actinomycetota</taxon>
        <taxon>Actinomycetes</taxon>
        <taxon>Propionibacteriales</taxon>
        <taxon>Nocardioidaceae</taxon>
        <taxon>Nocardioides</taxon>
    </lineage>
</organism>
<proteinExistence type="predicted"/>
<sequence length="72" mass="7615">MQVWIIKGEEAAGRLVASNFGPRTVVRTLKRDFAPDGVDVVVGDDLGKLARANRTVRVAEPLEVCPPSAAAG</sequence>
<keyword evidence="2" id="KW-1185">Reference proteome</keyword>
<reference evidence="1 2" key="1">
    <citation type="submission" date="2020-08" db="EMBL/GenBank/DDBJ databases">
        <title>Genome sequence of Nocardioides mesophilus KACC 16243T.</title>
        <authorList>
            <person name="Hyun D.-W."/>
            <person name="Bae J.-W."/>
        </authorList>
    </citation>
    <scope>NUCLEOTIDE SEQUENCE [LARGE SCALE GENOMIC DNA]</scope>
    <source>
        <strain evidence="1 2">KACC 16243</strain>
    </source>
</reference>
<evidence type="ECO:0000313" key="1">
    <source>
        <dbReference type="EMBL" id="QNN54622.1"/>
    </source>
</evidence>
<name>A0A7G9RG97_9ACTN</name>
<gene>
    <name evidence="1" type="ORF">H9L09_10140</name>
</gene>
<dbReference type="Proteomes" id="UP000515947">
    <property type="component" value="Chromosome"/>
</dbReference>
<evidence type="ECO:0000313" key="2">
    <source>
        <dbReference type="Proteomes" id="UP000515947"/>
    </source>
</evidence>
<accession>A0A7G9RG97</accession>
<dbReference type="RefSeq" id="WP_187580462.1">
    <property type="nucleotide sequence ID" value="NZ_CP060713.1"/>
</dbReference>
<dbReference type="AlphaFoldDB" id="A0A7G9RG97"/>
<protein>
    <submittedName>
        <fullName evidence="1">Uncharacterized protein</fullName>
    </submittedName>
</protein>